<accession>A0A0A9CGR4</accession>
<protein>
    <submittedName>
        <fullName evidence="1">Uncharacterized protein</fullName>
    </submittedName>
</protein>
<organism evidence="1">
    <name type="scientific">Arundo donax</name>
    <name type="common">Giant reed</name>
    <name type="synonym">Donax arundinaceus</name>
    <dbReference type="NCBI Taxonomy" id="35708"/>
    <lineage>
        <taxon>Eukaryota</taxon>
        <taxon>Viridiplantae</taxon>
        <taxon>Streptophyta</taxon>
        <taxon>Embryophyta</taxon>
        <taxon>Tracheophyta</taxon>
        <taxon>Spermatophyta</taxon>
        <taxon>Magnoliopsida</taxon>
        <taxon>Liliopsida</taxon>
        <taxon>Poales</taxon>
        <taxon>Poaceae</taxon>
        <taxon>PACMAD clade</taxon>
        <taxon>Arundinoideae</taxon>
        <taxon>Arundineae</taxon>
        <taxon>Arundo</taxon>
    </lineage>
</organism>
<reference evidence="1" key="2">
    <citation type="journal article" date="2015" name="Data Brief">
        <title>Shoot transcriptome of the giant reed, Arundo donax.</title>
        <authorList>
            <person name="Barrero R.A."/>
            <person name="Guerrero F.D."/>
            <person name="Moolhuijzen P."/>
            <person name="Goolsby J.A."/>
            <person name="Tidwell J."/>
            <person name="Bellgard S.E."/>
            <person name="Bellgard M.I."/>
        </authorList>
    </citation>
    <scope>NUCLEOTIDE SEQUENCE</scope>
    <source>
        <tissue evidence="1">Shoot tissue taken approximately 20 cm above the soil surface</tissue>
    </source>
</reference>
<reference evidence="1" key="1">
    <citation type="submission" date="2014-09" db="EMBL/GenBank/DDBJ databases">
        <authorList>
            <person name="Magalhaes I.L.F."/>
            <person name="Oliveira U."/>
            <person name="Santos F.R."/>
            <person name="Vidigal T.H.D.A."/>
            <person name="Brescovit A.D."/>
            <person name="Santos A.J."/>
        </authorList>
    </citation>
    <scope>NUCLEOTIDE SEQUENCE</scope>
    <source>
        <tissue evidence="1">Shoot tissue taken approximately 20 cm above the soil surface</tissue>
    </source>
</reference>
<sequence>MCLRNIGVISNVVISRVCIVSIHFRVPTL</sequence>
<dbReference type="EMBL" id="GBRH01224277">
    <property type="protein sequence ID" value="JAD73618.1"/>
    <property type="molecule type" value="Transcribed_RNA"/>
</dbReference>
<dbReference type="AlphaFoldDB" id="A0A0A9CGR4"/>
<evidence type="ECO:0000313" key="1">
    <source>
        <dbReference type="EMBL" id="JAD73618.1"/>
    </source>
</evidence>
<name>A0A0A9CGR4_ARUDO</name>
<proteinExistence type="predicted"/>